<name>A0A7W8J6Q2_9BACT</name>
<dbReference type="InterPro" id="IPR025737">
    <property type="entry name" value="FApF"/>
</dbReference>
<feature type="chain" id="PRO_5030999466" description="Transporter" evidence="1">
    <location>
        <begin position="23"/>
        <end position="426"/>
    </location>
</feature>
<evidence type="ECO:0000313" key="2">
    <source>
        <dbReference type="EMBL" id="MBB5343665.1"/>
    </source>
</evidence>
<comment type="caution">
    <text evidence="2">The sequence shown here is derived from an EMBL/GenBank/DDBJ whole genome shotgun (WGS) entry which is preliminary data.</text>
</comment>
<feature type="signal peptide" evidence="1">
    <location>
        <begin position="1"/>
        <end position="22"/>
    </location>
</feature>
<evidence type="ECO:0000256" key="1">
    <source>
        <dbReference type="SAM" id="SignalP"/>
    </source>
</evidence>
<dbReference type="EMBL" id="JACHDZ010000002">
    <property type="protein sequence ID" value="MBB5343665.1"/>
    <property type="molecule type" value="Genomic_DNA"/>
</dbReference>
<dbReference type="Proteomes" id="UP000569092">
    <property type="component" value="Unassembled WGS sequence"/>
</dbReference>
<evidence type="ECO:0000313" key="3">
    <source>
        <dbReference type="Proteomes" id="UP000569092"/>
    </source>
</evidence>
<sequence>MLRRRVLSAVVVLLASAGSLLAQTTSTNGQPQTQEVAKATTPARDPVDLKLQEALRERDAIIRNLLERVNELEWRMNGGFTTPARVDERPTLPAASTSRVINSVVSTSTYDNTERQATEALDQALIVRGGLLLPSGTLEVDNTTSYFSASSDHVTVNGFALLPVLVVGDIASERIREDYLLPNFTARLGLPHKLQGDVTIPYGYELIRTVDANNVQTSSSSFGLGDISAGISRQLTSEHGKIPDMLASVRFKSTTGKDPFNLQSSQIALGTGFNSIQGNLTMAKSSDPVVFFGNLSYTANLKGDHTVSANDPNNPAATMVGHFNPGDAVGFQIGSILALNPEVSMTLGWDQRFTRSTTLNGVDIPASYLVEGTLRLGTSYVYAPGKTIDLSFGVGLTPDTPNLQFSVGVPFRMGLWGPKQKKLDVH</sequence>
<organism evidence="2 3">
    <name type="scientific">Tunturiibacter lichenicola</name>
    <dbReference type="NCBI Taxonomy" id="2051959"/>
    <lineage>
        <taxon>Bacteria</taxon>
        <taxon>Pseudomonadati</taxon>
        <taxon>Acidobacteriota</taxon>
        <taxon>Terriglobia</taxon>
        <taxon>Terriglobales</taxon>
        <taxon>Acidobacteriaceae</taxon>
        <taxon>Tunturiibacter</taxon>
    </lineage>
</organism>
<keyword evidence="1" id="KW-0732">Signal</keyword>
<protein>
    <recommendedName>
        <fullName evidence="4">Transporter</fullName>
    </recommendedName>
</protein>
<gene>
    <name evidence="2" type="ORF">HDF10_001640</name>
</gene>
<dbReference type="AlphaFoldDB" id="A0A7W8J6Q2"/>
<reference evidence="2 3" key="1">
    <citation type="submission" date="2020-08" db="EMBL/GenBank/DDBJ databases">
        <title>Genomic Encyclopedia of Type Strains, Phase IV (KMG-V): Genome sequencing to study the core and pangenomes of soil and plant-associated prokaryotes.</title>
        <authorList>
            <person name="Whitman W."/>
        </authorList>
    </citation>
    <scope>NUCLEOTIDE SEQUENCE [LARGE SCALE GENOMIC DNA]</scope>
    <source>
        <strain evidence="2 3">M8US30</strain>
    </source>
</reference>
<proteinExistence type="predicted"/>
<dbReference type="Pfam" id="PF13557">
    <property type="entry name" value="Phenol_MetA_deg"/>
    <property type="match status" value="1"/>
</dbReference>
<accession>A0A7W8J6Q2</accession>
<evidence type="ECO:0008006" key="4">
    <source>
        <dbReference type="Google" id="ProtNLM"/>
    </source>
</evidence>